<accession>A0A2M7TAK1</accession>
<dbReference type="Pfam" id="PF13439">
    <property type="entry name" value="Glyco_transf_4"/>
    <property type="match status" value="1"/>
</dbReference>
<evidence type="ECO:0000256" key="1">
    <source>
        <dbReference type="ARBA" id="ARBA00022676"/>
    </source>
</evidence>
<dbReference type="Proteomes" id="UP000230956">
    <property type="component" value="Unassembled WGS sequence"/>
</dbReference>
<organism evidence="5 6">
    <name type="scientific">Candidatus Aquicultor secundus</name>
    <dbReference type="NCBI Taxonomy" id="1973895"/>
    <lineage>
        <taxon>Bacteria</taxon>
        <taxon>Bacillati</taxon>
        <taxon>Actinomycetota</taxon>
        <taxon>Candidatus Aquicultoria</taxon>
        <taxon>Candidatus Aquicultorales</taxon>
        <taxon>Candidatus Aquicultoraceae</taxon>
        <taxon>Candidatus Aquicultor</taxon>
    </lineage>
</organism>
<name>A0A2M7TAK1_9ACTN</name>
<keyword evidence="2 5" id="KW-0808">Transferase</keyword>
<evidence type="ECO:0000259" key="3">
    <source>
        <dbReference type="Pfam" id="PF00534"/>
    </source>
</evidence>
<feature type="domain" description="Glycosyl transferase family 1" evidence="3">
    <location>
        <begin position="184"/>
        <end position="324"/>
    </location>
</feature>
<evidence type="ECO:0000259" key="4">
    <source>
        <dbReference type="Pfam" id="PF13439"/>
    </source>
</evidence>
<dbReference type="EMBL" id="PFNG01000033">
    <property type="protein sequence ID" value="PIZ41996.1"/>
    <property type="molecule type" value="Genomic_DNA"/>
</dbReference>
<proteinExistence type="predicted"/>
<dbReference type="CDD" id="cd03802">
    <property type="entry name" value="GT4_AviGT4-like"/>
    <property type="match status" value="1"/>
</dbReference>
<keyword evidence="1" id="KW-0328">Glycosyltransferase</keyword>
<dbReference type="RefSeq" id="WP_286975622.1">
    <property type="nucleotide sequence ID" value="NZ_PFNG01000033.1"/>
</dbReference>
<evidence type="ECO:0000256" key="2">
    <source>
        <dbReference type="ARBA" id="ARBA00022679"/>
    </source>
</evidence>
<dbReference type="Pfam" id="PF00534">
    <property type="entry name" value="Glycos_transf_1"/>
    <property type="match status" value="1"/>
</dbReference>
<dbReference type="PANTHER" id="PTHR45947">
    <property type="entry name" value="SULFOQUINOVOSYL TRANSFERASE SQD2"/>
    <property type="match status" value="1"/>
</dbReference>
<gene>
    <name evidence="5" type="ORF">COY37_01205</name>
</gene>
<dbReference type="AlphaFoldDB" id="A0A2M7TAK1"/>
<dbReference type="InterPro" id="IPR028098">
    <property type="entry name" value="Glyco_trans_4-like_N"/>
</dbReference>
<protein>
    <submittedName>
        <fullName evidence="5">Glycosyltransferase</fullName>
    </submittedName>
</protein>
<feature type="domain" description="Glycosyltransferase subfamily 4-like N-terminal" evidence="4">
    <location>
        <begin position="30"/>
        <end position="147"/>
    </location>
</feature>
<comment type="caution">
    <text evidence="5">The sequence shown here is derived from an EMBL/GenBank/DDBJ whole genome shotgun (WGS) entry which is preliminary data.</text>
</comment>
<dbReference type="SUPFAM" id="SSF53756">
    <property type="entry name" value="UDP-Glycosyltransferase/glycogen phosphorylase"/>
    <property type="match status" value="1"/>
</dbReference>
<dbReference type="GO" id="GO:0016757">
    <property type="term" value="F:glycosyltransferase activity"/>
    <property type="evidence" value="ECO:0007669"/>
    <property type="project" value="UniProtKB-KW"/>
</dbReference>
<dbReference type="InterPro" id="IPR050194">
    <property type="entry name" value="Glycosyltransferase_grp1"/>
</dbReference>
<dbReference type="InterPro" id="IPR001296">
    <property type="entry name" value="Glyco_trans_1"/>
</dbReference>
<evidence type="ECO:0000313" key="5">
    <source>
        <dbReference type="EMBL" id="PIZ41996.1"/>
    </source>
</evidence>
<dbReference type="GO" id="GO:1901137">
    <property type="term" value="P:carbohydrate derivative biosynthetic process"/>
    <property type="evidence" value="ECO:0007669"/>
    <property type="project" value="UniProtKB-ARBA"/>
</dbReference>
<sequence length="368" mass="40819">MLSSMRKIASQQLKIALIAPPWFPVPPTGYGGIELVVSILAEGLCRRGHDVTLFASGDSVTQARLVSVFDTATFNKLKENVHLENIQSLAAYERAGEFDIIHDHDGYGSRLLGALTSRLLAKPVIATMHGPAEPYSLGFYQSLASDLLFVAISEYQRSSFSGIDFLATIPNAIKINDYPFSENADDYLLFVGRMSEEKGARQAVSVANKLGKKLVMIGKCSEANEIKYFNEYVKPILGNNTEYLGEVDLATKLELYRNAECLLFPIQWPEPFGLVMIESMACGTPVVAIRNGSVPEIVHHGRTGFIVEDEEGMVEAVKNIEGIERLECRKRVVEEYNEEVFIDRHELAYENALTLNGQRKAGLSAHRL</sequence>
<reference evidence="6" key="1">
    <citation type="submission" date="2017-09" db="EMBL/GenBank/DDBJ databases">
        <title>Depth-based differentiation of microbial function through sediment-hosted aquifers and enrichment of novel symbionts in the deep terrestrial subsurface.</title>
        <authorList>
            <person name="Probst A.J."/>
            <person name="Ladd B."/>
            <person name="Jarett J.K."/>
            <person name="Geller-Mcgrath D.E."/>
            <person name="Sieber C.M.K."/>
            <person name="Emerson J.B."/>
            <person name="Anantharaman K."/>
            <person name="Thomas B.C."/>
            <person name="Malmstrom R."/>
            <person name="Stieglmeier M."/>
            <person name="Klingl A."/>
            <person name="Woyke T."/>
            <person name="Ryan C.M."/>
            <person name="Banfield J.F."/>
        </authorList>
    </citation>
    <scope>NUCLEOTIDE SEQUENCE [LARGE SCALE GENOMIC DNA]</scope>
</reference>
<dbReference type="Gene3D" id="3.40.50.2000">
    <property type="entry name" value="Glycogen Phosphorylase B"/>
    <property type="match status" value="2"/>
</dbReference>
<evidence type="ECO:0000313" key="6">
    <source>
        <dbReference type="Proteomes" id="UP000230956"/>
    </source>
</evidence>
<dbReference type="PANTHER" id="PTHR45947:SF3">
    <property type="entry name" value="SULFOQUINOVOSYL TRANSFERASE SQD2"/>
    <property type="match status" value="1"/>
</dbReference>